<organism evidence="7 8">
    <name type="scientific">Algoriphagus halophilus</name>
    <dbReference type="NCBI Taxonomy" id="226505"/>
    <lineage>
        <taxon>Bacteria</taxon>
        <taxon>Pseudomonadati</taxon>
        <taxon>Bacteroidota</taxon>
        <taxon>Cytophagia</taxon>
        <taxon>Cytophagales</taxon>
        <taxon>Cyclobacteriaceae</taxon>
        <taxon>Algoriphagus</taxon>
    </lineage>
</organism>
<feature type="transmembrane region" description="Helical" evidence="6">
    <location>
        <begin position="367"/>
        <end position="386"/>
    </location>
</feature>
<evidence type="ECO:0000256" key="2">
    <source>
        <dbReference type="ARBA" id="ARBA00022475"/>
    </source>
</evidence>
<keyword evidence="2" id="KW-1003">Cell membrane</keyword>
<name>A0A1N6DIC1_9BACT</name>
<protein>
    <submittedName>
        <fullName evidence="7">Membrane protein involved in the export of O-antigen and teichoic acid</fullName>
    </submittedName>
</protein>
<keyword evidence="5 6" id="KW-0472">Membrane</keyword>
<keyword evidence="4 6" id="KW-1133">Transmembrane helix</keyword>
<dbReference type="OrthoDB" id="88014at2"/>
<accession>A0A1N6DIC1</accession>
<evidence type="ECO:0000256" key="4">
    <source>
        <dbReference type="ARBA" id="ARBA00022989"/>
    </source>
</evidence>
<dbReference type="PANTHER" id="PTHR30250">
    <property type="entry name" value="PST FAMILY PREDICTED COLANIC ACID TRANSPORTER"/>
    <property type="match status" value="1"/>
</dbReference>
<feature type="transmembrane region" description="Helical" evidence="6">
    <location>
        <begin position="305"/>
        <end position="325"/>
    </location>
</feature>
<dbReference type="RefSeq" id="WP_074223666.1">
    <property type="nucleotide sequence ID" value="NZ_FSRC01000001.1"/>
</dbReference>
<feature type="transmembrane region" description="Helical" evidence="6">
    <location>
        <begin position="45"/>
        <end position="65"/>
    </location>
</feature>
<feature type="transmembrane region" description="Helical" evidence="6">
    <location>
        <begin position="176"/>
        <end position="198"/>
    </location>
</feature>
<feature type="transmembrane region" description="Helical" evidence="6">
    <location>
        <begin position="219"/>
        <end position="236"/>
    </location>
</feature>
<feature type="transmembrane region" description="Helical" evidence="6">
    <location>
        <begin position="77"/>
        <end position="98"/>
    </location>
</feature>
<feature type="transmembrane region" description="Helical" evidence="6">
    <location>
        <begin position="242"/>
        <end position="266"/>
    </location>
</feature>
<proteinExistence type="predicted"/>
<feature type="transmembrane region" description="Helical" evidence="6">
    <location>
        <begin position="337"/>
        <end position="355"/>
    </location>
</feature>
<feature type="transmembrane region" description="Helical" evidence="6">
    <location>
        <begin position="455"/>
        <end position="475"/>
    </location>
</feature>
<gene>
    <name evidence="7" type="ORF">SAMN05444394_0961</name>
</gene>
<evidence type="ECO:0000313" key="7">
    <source>
        <dbReference type="EMBL" id="SIN70569.1"/>
    </source>
</evidence>
<keyword evidence="3 6" id="KW-0812">Transmembrane</keyword>
<feature type="transmembrane region" description="Helical" evidence="6">
    <location>
        <begin position="12"/>
        <end position="33"/>
    </location>
</feature>
<dbReference type="Proteomes" id="UP000185221">
    <property type="component" value="Unassembled WGS sequence"/>
</dbReference>
<feature type="transmembrane region" description="Helical" evidence="6">
    <location>
        <begin position="150"/>
        <end position="170"/>
    </location>
</feature>
<dbReference type="InterPro" id="IPR002797">
    <property type="entry name" value="Polysacc_synth"/>
</dbReference>
<comment type="subcellular location">
    <subcellularLocation>
        <location evidence="1">Cell membrane</location>
        <topology evidence="1">Multi-pass membrane protein</topology>
    </subcellularLocation>
</comment>
<evidence type="ECO:0000256" key="1">
    <source>
        <dbReference type="ARBA" id="ARBA00004651"/>
    </source>
</evidence>
<keyword evidence="8" id="KW-1185">Reference proteome</keyword>
<evidence type="ECO:0000256" key="3">
    <source>
        <dbReference type="ARBA" id="ARBA00022692"/>
    </source>
</evidence>
<feature type="transmembrane region" description="Helical" evidence="6">
    <location>
        <begin position="118"/>
        <end position="138"/>
    </location>
</feature>
<sequence length="493" mass="55684">MGKIAKQSLQTALFSYIGVVIGYFNVLWLFPYALEASQLGTFRTIQDLGLLFVPFAQLGLGHGITRYFPKLKSNHSAFLSFSILLALGGFFLVCSLFLLFKTQLIALFATNSPQVIDFLQVVLLITLFSLLSSIFDSYARSYLKVAVPTFFREVFLRLLTGILVGTYFLGWIGFEFVMYGLVLVYGISTSGVLIYLLWLGVLKFDFRWSNFPKGFRSSFLRFSLITFLATAASTLIMKIDSIMVSSMVSLEANAIYTIAFSMALVIELPRRAISQVVMPVIAAHFTKGNFQEINLLYKQVSNRQLYICLLLFIGIWANIDSLYFLIPNREIYETGKYVVFLIGLGKLFDVVFSVNSEVLVFSKYYRFNLVATILMSLTIIGLNYWLIPIYGIEGAAIASALVMLLFNLVKYIFLKIKLQFDPFSIETLKILAVGIAAYLPMYFLKFGQGPMLEMVLTSGCVLIGYLFFSFVFGAGKEEWRWILEKLKSKKSGS</sequence>
<feature type="transmembrane region" description="Helical" evidence="6">
    <location>
        <begin position="425"/>
        <end position="443"/>
    </location>
</feature>
<evidence type="ECO:0000313" key="8">
    <source>
        <dbReference type="Proteomes" id="UP000185221"/>
    </source>
</evidence>
<feature type="transmembrane region" description="Helical" evidence="6">
    <location>
        <begin position="392"/>
        <end position="413"/>
    </location>
</feature>
<dbReference type="Pfam" id="PF01943">
    <property type="entry name" value="Polysacc_synt"/>
    <property type="match status" value="1"/>
</dbReference>
<evidence type="ECO:0000256" key="6">
    <source>
        <dbReference type="SAM" id="Phobius"/>
    </source>
</evidence>
<dbReference type="InterPro" id="IPR050833">
    <property type="entry name" value="Poly_Biosynth_Transport"/>
</dbReference>
<dbReference type="PANTHER" id="PTHR30250:SF11">
    <property type="entry name" value="O-ANTIGEN TRANSPORTER-RELATED"/>
    <property type="match status" value="1"/>
</dbReference>
<dbReference type="GO" id="GO:0005886">
    <property type="term" value="C:plasma membrane"/>
    <property type="evidence" value="ECO:0007669"/>
    <property type="project" value="UniProtKB-SubCell"/>
</dbReference>
<evidence type="ECO:0000256" key="5">
    <source>
        <dbReference type="ARBA" id="ARBA00023136"/>
    </source>
</evidence>
<dbReference type="EMBL" id="FSRC01000001">
    <property type="protein sequence ID" value="SIN70569.1"/>
    <property type="molecule type" value="Genomic_DNA"/>
</dbReference>
<dbReference type="STRING" id="226505.SAMN05444394_0961"/>
<dbReference type="AlphaFoldDB" id="A0A1N6DIC1"/>
<reference evidence="8" key="1">
    <citation type="submission" date="2016-11" db="EMBL/GenBank/DDBJ databases">
        <authorList>
            <person name="Varghese N."/>
            <person name="Submissions S."/>
        </authorList>
    </citation>
    <scope>NUCLEOTIDE SEQUENCE [LARGE SCALE GENOMIC DNA]</scope>
    <source>
        <strain evidence="8">DSM 15292</strain>
    </source>
</reference>